<evidence type="ECO:0000256" key="1">
    <source>
        <dbReference type="SAM" id="SignalP"/>
    </source>
</evidence>
<name>A0AAF3JAW4_9BILA</name>
<evidence type="ECO:0000259" key="2">
    <source>
        <dbReference type="PROSITE" id="PS50041"/>
    </source>
</evidence>
<dbReference type="InterPro" id="IPR016187">
    <property type="entry name" value="CTDL_fold"/>
</dbReference>
<feature type="signal peptide" evidence="1">
    <location>
        <begin position="1"/>
        <end position="20"/>
    </location>
</feature>
<feature type="domain" description="C-type lectin" evidence="2">
    <location>
        <begin position="31"/>
        <end position="146"/>
    </location>
</feature>
<accession>A0AAF3JAW4</accession>
<dbReference type="PANTHER" id="PTHR22803">
    <property type="entry name" value="MANNOSE, PHOSPHOLIPASE, LECTIN RECEPTOR RELATED"/>
    <property type="match status" value="1"/>
</dbReference>
<keyword evidence="3" id="KW-1185">Reference proteome</keyword>
<dbReference type="Gene3D" id="3.10.100.10">
    <property type="entry name" value="Mannose-Binding Protein A, subunit A"/>
    <property type="match status" value="2"/>
</dbReference>
<dbReference type="SMART" id="SM00034">
    <property type="entry name" value="CLECT"/>
    <property type="match status" value="2"/>
</dbReference>
<dbReference type="Pfam" id="PF00059">
    <property type="entry name" value="Lectin_C"/>
    <property type="match status" value="2"/>
</dbReference>
<feature type="chain" id="PRO_5042074806" description="C-type lectin domain-containing protein" evidence="1">
    <location>
        <begin position="21"/>
        <end position="314"/>
    </location>
</feature>
<dbReference type="InterPro" id="IPR050111">
    <property type="entry name" value="C-type_lectin/snaclec_domain"/>
</dbReference>
<dbReference type="Proteomes" id="UP000887575">
    <property type="component" value="Unassembled WGS sequence"/>
</dbReference>
<protein>
    <recommendedName>
        <fullName evidence="2">C-type lectin domain-containing protein</fullName>
    </recommendedName>
</protein>
<dbReference type="WBParaSite" id="MBELARI_LOCUS7486">
    <property type="protein sequence ID" value="MBELARI_LOCUS7486"/>
    <property type="gene ID" value="MBELARI_LOCUS7486"/>
</dbReference>
<evidence type="ECO:0000313" key="4">
    <source>
        <dbReference type="WBParaSite" id="MBELARI_LOCUS7486"/>
    </source>
</evidence>
<keyword evidence="1" id="KW-0732">Signal</keyword>
<evidence type="ECO:0000313" key="3">
    <source>
        <dbReference type="Proteomes" id="UP000887575"/>
    </source>
</evidence>
<organism evidence="3 4">
    <name type="scientific">Mesorhabditis belari</name>
    <dbReference type="NCBI Taxonomy" id="2138241"/>
    <lineage>
        <taxon>Eukaryota</taxon>
        <taxon>Metazoa</taxon>
        <taxon>Ecdysozoa</taxon>
        <taxon>Nematoda</taxon>
        <taxon>Chromadorea</taxon>
        <taxon>Rhabditida</taxon>
        <taxon>Rhabditina</taxon>
        <taxon>Rhabditomorpha</taxon>
        <taxon>Rhabditoidea</taxon>
        <taxon>Rhabditidae</taxon>
        <taxon>Mesorhabditinae</taxon>
        <taxon>Mesorhabditis</taxon>
    </lineage>
</organism>
<dbReference type="CDD" id="cd00037">
    <property type="entry name" value="CLECT"/>
    <property type="match status" value="1"/>
</dbReference>
<dbReference type="InterPro" id="IPR001304">
    <property type="entry name" value="C-type_lectin-like"/>
</dbReference>
<feature type="domain" description="C-type lectin" evidence="2">
    <location>
        <begin position="192"/>
        <end position="290"/>
    </location>
</feature>
<dbReference type="PROSITE" id="PS50041">
    <property type="entry name" value="C_TYPE_LECTIN_2"/>
    <property type="match status" value="2"/>
</dbReference>
<proteinExistence type="predicted"/>
<reference evidence="4" key="1">
    <citation type="submission" date="2024-02" db="UniProtKB">
        <authorList>
            <consortium name="WormBaseParasite"/>
        </authorList>
    </citation>
    <scope>IDENTIFICATION</scope>
</reference>
<dbReference type="InterPro" id="IPR016186">
    <property type="entry name" value="C-type_lectin-like/link_sf"/>
</dbReference>
<dbReference type="SUPFAM" id="SSF56436">
    <property type="entry name" value="C-type lectin-like"/>
    <property type="match status" value="2"/>
</dbReference>
<sequence>MASFWRHFLLLSLVTSAVFTQCPNGGYGVPNENVCVYLFPDADFYYDVIHKCATVGGIPAKVVNIYENSFIYALVSSLTQKSSFIGVEKLINGTWTYADGTPLSYQNWADGEPKLKNNTSQCVLMDGGSGKWMTTDCSTGQPFICTVGNEKPPQQKCADGWVYNNRTNFCYFLQGFSYSDSLHWDMYNVTIAEANCKKMDAHLVSIHSEEENNFVLDLVHSNVKNESSAAPDHNPCGYLYAKIGLYGNGLVGSGSWTDGTPVDWTPFATSRGSYWHFAIVNDDYCDSKEWIGDERLSARFVCKKPSTSQTTKKQ</sequence>
<dbReference type="AlphaFoldDB" id="A0AAF3JAW4"/>